<gene>
    <name evidence="1" type="ORF">POM88_041723</name>
</gene>
<keyword evidence="2" id="KW-1185">Reference proteome</keyword>
<reference evidence="1" key="2">
    <citation type="submission" date="2023-05" db="EMBL/GenBank/DDBJ databases">
        <authorList>
            <person name="Schelkunov M.I."/>
        </authorList>
    </citation>
    <scope>NUCLEOTIDE SEQUENCE</scope>
    <source>
        <strain evidence="1">Hsosn_3</strain>
        <tissue evidence="1">Leaf</tissue>
    </source>
</reference>
<name>A0AAD8HHC4_9APIA</name>
<sequence length="160" mass="18382">MHLHLIPMDEGYVECIDHGPHVPMKPNTSIAQAPAGTPNTIPKLPSEWTPEDTFADHKDKKVMNILFNGLDSDMFDNVINCSTAKEIWDTVQTICEGSYQVRENKMQLLIQQYEHFHFKSGESLNDTFSRFQKLLNGLKLYGRVYQIKDSNLNFLRALPK</sequence>
<dbReference type="AlphaFoldDB" id="A0AAD8HHC4"/>
<reference evidence="1" key="1">
    <citation type="submission" date="2023-02" db="EMBL/GenBank/DDBJ databases">
        <title>Genome of toxic invasive species Heracleum sosnowskyi carries increased number of genes despite the absence of recent whole-genome duplications.</title>
        <authorList>
            <person name="Schelkunov M."/>
            <person name="Shtratnikova V."/>
            <person name="Makarenko M."/>
            <person name="Klepikova A."/>
            <person name="Omelchenko D."/>
            <person name="Novikova G."/>
            <person name="Obukhova E."/>
            <person name="Bogdanov V."/>
            <person name="Penin A."/>
            <person name="Logacheva M."/>
        </authorList>
    </citation>
    <scope>NUCLEOTIDE SEQUENCE</scope>
    <source>
        <strain evidence="1">Hsosn_3</strain>
        <tissue evidence="1">Leaf</tissue>
    </source>
</reference>
<dbReference type="Pfam" id="PF14223">
    <property type="entry name" value="Retrotran_gag_2"/>
    <property type="match status" value="1"/>
</dbReference>
<evidence type="ECO:0000313" key="2">
    <source>
        <dbReference type="Proteomes" id="UP001237642"/>
    </source>
</evidence>
<evidence type="ECO:0000313" key="1">
    <source>
        <dbReference type="EMBL" id="KAK1366162.1"/>
    </source>
</evidence>
<dbReference type="PANTHER" id="PTHR34676">
    <property type="entry name" value="DUF4219 DOMAIN-CONTAINING PROTEIN-RELATED"/>
    <property type="match status" value="1"/>
</dbReference>
<protein>
    <submittedName>
        <fullName evidence="1">Uncharacterized protein</fullName>
    </submittedName>
</protein>
<organism evidence="1 2">
    <name type="scientific">Heracleum sosnowskyi</name>
    <dbReference type="NCBI Taxonomy" id="360622"/>
    <lineage>
        <taxon>Eukaryota</taxon>
        <taxon>Viridiplantae</taxon>
        <taxon>Streptophyta</taxon>
        <taxon>Embryophyta</taxon>
        <taxon>Tracheophyta</taxon>
        <taxon>Spermatophyta</taxon>
        <taxon>Magnoliopsida</taxon>
        <taxon>eudicotyledons</taxon>
        <taxon>Gunneridae</taxon>
        <taxon>Pentapetalae</taxon>
        <taxon>asterids</taxon>
        <taxon>campanulids</taxon>
        <taxon>Apiales</taxon>
        <taxon>Apiaceae</taxon>
        <taxon>Apioideae</taxon>
        <taxon>apioid superclade</taxon>
        <taxon>Tordylieae</taxon>
        <taxon>Tordyliinae</taxon>
        <taxon>Heracleum</taxon>
    </lineage>
</organism>
<accession>A0AAD8HHC4</accession>
<comment type="caution">
    <text evidence="1">The sequence shown here is derived from an EMBL/GenBank/DDBJ whole genome shotgun (WGS) entry which is preliminary data.</text>
</comment>
<dbReference type="PANTHER" id="PTHR34676:SF17">
    <property type="entry name" value="OS06G0684500 PROTEIN"/>
    <property type="match status" value="1"/>
</dbReference>
<dbReference type="Proteomes" id="UP001237642">
    <property type="component" value="Unassembled WGS sequence"/>
</dbReference>
<proteinExistence type="predicted"/>
<dbReference type="EMBL" id="JAUIZM010000009">
    <property type="protein sequence ID" value="KAK1366162.1"/>
    <property type="molecule type" value="Genomic_DNA"/>
</dbReference>